<evidence type="ECO:0000313" key="6">
    <source>
        <dbReference type="EMBL" id="PAX52762.1"/>
    </source>
</evidence>
<evidence type="ECO:0000256" key="3">
    <source>
        <dbReference type="ARBA" id="ARBA00023004"/>
    </source>
</evidence>
<accession>A0A2A2TGA5</accession>
<feature type="transmembrane region" description="Helical" evidence="4">
    <location>
        <begin position="200"/>
        <end position="219"/>
    </location>
</feature>
<sequence>MTSNTVNFTNQPNLESQEESTNLPFTLGDLKAAIPAECFQPSVVKSMFFFFRDVAAIALLYAIAYYLDSWYFFPIFWVMQGTMFWALFVVGHDCGHQSFSKHKWLNDLMGHISHTPILVPYHGWRISHRTHHKNTGSLENDESWYPVSESNYKKMDLVSKLGRYYVFLIAYPIYLFARTPGRTGSHFLPSSSIFKPSEKWDVITSTICCSGMVGLLGFLTYQWGFIWLLKYYLMPYLVFVVWLDLVTFLHHTEPSIPWYRGDEWTFLKGAISTIDRDYGFVNHIHHDIGTHVAHHIFLNMPHYNLKKATAAIKPVMGEYFFESKEPVWKSLWQSANECQFVPDTGNKVYYTFPLKSARK</sequence>
<gene>
    <name evidence="6" type="ORF">CK510_17585</name>
</gene>
<comment type="cofactor">
    <cofactor evidence="1">
        <name>Fe(2+)</name>
        <dbReference type="ChEBI" id="CHEBI:29033"/>
    </cofactor>
</comment>
<dbReference type="CDD" id="cd03507">
    <property type="entry name" value="Delta12-FADS-like"/>
    <property type="match status" value="1"/>
</dbReference>
<feature type="transmembrane region" description="Helical" evidence="4">
    <location>
        <begin position="73"/>
        <end position="91"/>
    </location>
</feature>
<dbReference type="Proteomes" id="UP000218238">
    <property type="component" value="Unassembled WGS sequence"/>
</dbReference>
<evidence type="ECO:0000256" key="1">
    <source>
        <dbReference type="ARBA" id="ARBA00001954"/>
    </source>
</evidence>
<dbReference type="Pfam" id="PF00487">
    <property type="entry name" value="FA_desaturase"/>
    <property type="match status" value="1"/>
</dbReference>
<keyword evidence="4" id="KW-1133">Transmembrane helix</keyword>
<dbReference type="AlphaFoldDB" id="A0A2A2TGA5"/>
<protein>
    <submittedName>
        <fullName evidence="6">Fatty acid desaturase</fullName>
    </submittedName>
</protein>
<reference evidence="6 7" key="1">
    <citation type="submission" date="2017-08" db="EMBL/GenBank/DDBJ databases">
        <title>Draft genome sequence of filamentous cyanobacterium Calothrix elsteri CCALA 953.</title>
        <authorList>
            <person name="Gagunashvili A.N."/>
            <person name="Elster J."/>
            <person name="Andresson O.S."/>
        </authorList>
    </citation>
    <scope>NUCLEOTIDE SEQUENCE [LARGE SCALE GENOMIC DNA]</scope>
    <source>
        <strain evidence="6 7">CCALA 953</strain>
    </source>
</reference>
<feature type="transmembrane region" description="Helical" evidence="4">
    <location>
        <begin position="231"/>
        <end position="250"/>
    </location>
</feature>
<evidence type="ECO:0000256" key="2">
    <source>
        <dbReference type="ARBA" id="ARBA00008749"/>
    </source>
</evidence>
<keyword evidence="4" id="KW-0472">Membrane</keyword>
<dbReference type="EMBL" id="NTFS01000203">
    <property type="protein sequence ID" value="PAX52762.1"/>
    <property type="molecule type" value="Genomic_DNA"/>
</dbReference>
<name>A0A2A2TGA5_9CYAN</name>
<evidence type="ECO:0000313" key="7">
    <source>
        <dbReference type="Proteomes" id="UP000218238"/>
    </source>
</evidence>
<evidence type="ECO:0000259" key="5">
    <source>
        <dbReference type="Pfam" id="PF00487"/>
    </source>
</evidence>
<dbReference type="GO" id="GO:0016491">
    <property type="term" value="F:oxidoreductase activity"/>
    <property type="evidence" value="ECO:0007669"/>
    <property type="project" value="InterPro"/>
</dbReference>
<dbReference type="OrthoDB" id="9769653at2"/>
<feature type="transmembrane region" description="Helical" evidence="4">
    <location>
        <begin position="49"/>
        <end position="67"/>
    </location>
</feature>
<feature type="transmembrane region" description="Helical" evidence="4">
    <location>
        <begin position="161"/>
        <end position="180"/>
    </location>
</feature>
<feature type="domain" description="Fatty acid desaturase" evidence="5">
    <location>
        <begin position="69"/>
        <end position="319"/>
    </location>
</feature>
<keyword evidence="4" id="KW-0812">Transmembrane</keyword>
<dbReference type="PANTHER" id="PTHR32100">
    <property type="entry name" value="OMEGA-6 FATTY ACID DESATURASE, CHLOROPLASTIC"/>
    <property type="match status" value="1"/>
</dbReference>
<comment type="caution">
    <text evidence="6">The sequence shown here is derived from an EMBL/GenBank/DDBJ whole genome shotgun (WGS) entry which is preliminary data.</text>
</comment>
<dbReference type="GO" id="GO:0006629">
    <property type="term" value="P:lipid metabolic process"/>
    <property type="evidence" value="ECO:0007669"/>
    <property type="project" value="InterPro"/>
</dbReference>
<dbReference type="InterPro" id="IPR005804">
    <property type="entry name" value="FA_desaturase_dom"/>
</dbReference>
<proteinExistence type="inferred from homology"/>
<organism evidence="6 7">
    <name type="scientific">Brunnivagina elsteri CCALA 953</name>
    <dbReference type="NCBI Taxonomy" id="987040"/>
    <lineage>
        <taxon>Bacteria</taxon>
        <taxon>Bacillati</taxon>
        <taxon>Cyanobacteriota</taxon>
        <taxon>Cyanophyceae</taxon>
        <taxon>Nostocales</taxon>
        <taxon>Calotrichaceae</taxon>
        <taxon>Brunnivagina</taxon>
    </lineage>
</organism>
<evidence type="ECO:0000256" key="4">
    <source>
        <dbReference type="SAM" id="Phobius"/>
    </source>
</evidence>
<dbReference type="RefSeq" id="WP_095722938.1">
    <property type="nucleotide sequence ID" value="NZ_NTFS01000203.1"/>
</dbReference>
<dbReference type="InterPro" id="IPR012171">
    <property type="entry name" value="Fatty_acid_desaturase"/>
</dbReference>
<comment type="similarity">
    <text evidence="2">Belongs to the fatty acid desaturase type 2 family.</text>
</comment>
<keyword evidence="7" id="KW-1185">Reference proteome</keyword>
<keyword evidence="3" id="KW-0408">Iron</keyword>